<keyword evidence="9" id="KW-0119">Carbohydrate metabolism</keyword>
<evidence type="ECO:0000256" key="1">
    <source>
        <dbReference type="ARBA" id="ARBA00004613"/>
    </source>
</evidence>
<evidence type="ECO:0000256" key="7">
    <source>
        <dbReference type="ARBA" id="ARBA00022801"/>
    </source>
</evidence>
<dbReference type="EMBL" id="ML991838">
    <property type="protein sequence ID" value="KAF2230604.1"/>
    <property type="molecule type" value="Genomic_DNA"/>
</dbReference>
<comment type="pathway">
    <text evidence="2">Glycan degradation; xylan degradation.</text>
</comment>
<feature type="chain" id="PRO_5025496274" description="xylan 1,4-beta-xylosidase" evidence="19">
    <location>
        <begin position="19"/>
        <end position="801"/>
    </location>
</feature>
<gene>
    <name evidence="21" type="ORF">EV356DRAFT_453529</name>
</gene>
<evidence type="ECO:0000256" key="3">
    <source>
        <dbReference type="ARBA" id="ARBA00005336"/>
    </source>
</evidence>
<dbReference type="InterPro" id="IPR013783">
    <property type="entry name" value="Ig-like_fold"/>
</dbReference>
<dbReference type="Pfam" id="PF14310">
    <property type="entry name" value="Fn3-like"/>
    <property type="match status" value="1"/>
</dbReference>
<sequence length="801" mass="85623">MFGSLLFVAGALAPTVWAQANTTYANYSSQSQPDLTPQTVDTIRLAIPDCESGPLSTNIVCDASADYRARAAGLISALTLEELINITGNTQYGVPRLGLPAYQVWNEALHGLDRADFADSGDFEWATSFPMPILSMASLNRSMINTIGSLISTQARAFNNDGRYGLDAYAPNINGFRSPIWGRGQETPGEDAFFLTSVYAYEYITGMQGGVNPSELKIAATPKHFAGYDLENWHNISRLGNDLYISQQDLAGYYTPQFLAAVAYAKAQSLMCSYNAVNGVPSCANSFFLQTLLRDSWGFDEISGYVSTDCDAAYNVFNPHMYASNVSSAAADSLRAGADIDCGTSYQYYLNESIIEGLVSRDDIELAVTRLYSQLVRLGNFNGNNSAYRQLSWDDVVKTDALNISYEAAVEGIVLLKNDGTLPLPSSVKSVALIGPWANATTQLQGNYYGTAPYLISPLAAAQASNLTVNYAIGTEISTNSTANFSAALSAAKNSDAIVFAGGIDNTIEAEGQDRFNVSWPGNQLDLISQLSQLGKPLVVLQMGGGQVDSSSLKSNPNVNSLVWGGYPGQSGGQAILDILTGKRAPAGRLVTTQYPADYPFSFPQNDLGLRPNTSTGNPGQTYIWYTGKPVYAFGDGLFYTNFSTTAAPSGYGASNGSSADIATVVSQPHPDYEFLEQQPIVNFTVQVSNTGKVASDYSAMLFLSTSNAGPAPYPNKWLVGFDRLSSISPGQSSTLTISVPIGAMARADENGNSVLYPGTYKLALNNDESVVQQVTLTGNAAVLTKWPVATQEILPAVQAM</sequence>
<comment type="catalytic activity">
    <reaction evidence="12">
        <text>Hydrolysis of (1-&gt;4)-beta-D-xylans, to remove successive D-xylose residues from the non-reducing termini.</text>
        <dbReference type="EC" id="3.2.1.37"/>
    </reaction>
</comment>
<keyword evidence="8" id="KW-0325">Glycoprotein</keyword>
<evidence type="ECO:0000256" key="10">
    <source>
        <dbReference type="ARBA" id="ARBA00023295"/>
    </source>
</evidence>
<proteinExistence type="inferred from homology"/>
<dbReference type="GO" id="GO:0045493">
    <property type="term" value="P:xylan catabolic process"/>
    <property type="evidence" value="ECO:0007669"/>
    <property type="project" value="UniProtKB-UniPathway"/>
</dbReference>
<evidence type="ECO:0000256" key="17">
    <source>
        <dbReference type="ARBA" id="ARBA00041684"/>
    </source>
</evidence>
<dbReference type="InterPro" id="IPR002772">
    <property type="entry name" value="Glyco_hydro_3_C"/>
</dbReference>
<dbReference type="InterPro" id="IPR036881">
    <property type="entry name" value="Glyco_hydro_3_C_sf"/>
</dbReference>
<dbReference type="Proteomes" id="UP000800092">
    <property type="component" value="Unassembled WGS sequence"/>
</dbReference>
<evidence type="ECO:0000256" key="12">
    <source>
        <dbReference type="ARBA" id="ARBA00024574"/>
    </source>
</evidence>
<evidence type="ECO:0000256" key="2">
    <source>
        <dbReference type="ARBA" id="ARBA00004851"/>
    </source>
</evidence>
<evidence type="ECO:0000256" key="4">
    <source>
        <dbReference type="ARBA" id="ARBA00022525"/>
    </source>
</evidence>
<organism evidence="21 22">
    <name type="scientific">Viridothelium virens</name>
    <name type="common">Speckled blister lichen</name>
    <name type="synonym">Trypethelium virens</name>
    <dbReference type="NCBI Taxonomy" id="1048519"/>
    <lineage>
        <taxon>Eukaryota</taxon>
        <taxon>Fungi</taxon>
        <taxon>Dikarya</taxon>
        <taxon>Ascomycota</taxon>
        <taxon>Pezizomycotina</taxon>
        <taxon>Dothideomycetes</taxon>
        <taxon>Dothideomycetes incertae sedis</taxon>
        <taxon>Trypetheliales</taxon>
        <taxon>Trypetheliaceae</taxon>
        <taxon>Viridothelium</taxon>
    </lineage>
</organism>
<comment type="similarity">
    <text evidence="3">Belongs to the glycosyl hydrolase 3 family.</text>
</comment>
<dbReference type="SUPFAM" id="SSF51445">
    <property type="entry name" value="(Trans)glycosidases"/>
    <property type="match status" value="1"/>
</dbReference>
<dbReference type="PANTHER" id="PTHR42721:SF13">
    <property type="entry name" value="EXO-1,4-BETA-XYLOSIDASE XLND"/>
    <property type="match status" value="1"/>
</dbReference>
<dbReference type="Pfam" id="PF01915">
    <property type="entry name" value="Glyco_hydro_3_C"/>
    <property type="match status" value="1"/>
</dbReference>
<keyword evidence="5" id="KW-0858">Xylan degradation</keyword>
<evidence type="ECO:0000256" key="14">
    <source>
        <dbReference type="ARBA" id="ARBA00026107"/>
    </source>
</evidence>
<keyword evidence="7 21" id="KW-0378">Hydrolase</keyword>
<dbReference type="InterPro" id="IPR017853">
    <property type="entry name" value="GH"/>
</dbReference>
<dbReference type="PANTHER" id="PTHR42721">
    <property type="entry name" value="SUGAR HYDROLASE-RELATED"/>
    <property type="match status" value="1"/>
</dbReference>
<dbReference type="GO" id="GO:0031222">
    <property type="term" value="P:arabinan catabolic process"/>
    <property type="evidence" value="ECO:0007669"/>
    <property type="project" value="TreeGrafter"/>
</dbReference>
<evidence type="ECO:0000256" key="13">
    <source>
        <dbReference type="ARBA" id="ARBA00025331"/>
    </source>
</evidence>
<keyword evidence="10" id="KW-0326">Glycosidase</keyword>
<evidence type="ECO:0000256" key="15">
    <source>
        <dbReference type="ARBA" id="ARBA00041508"/>
    </source>
</evidence>
<comment type="function">
    <text evidence="13">Xylan 1,4-beta-xylosidase involved in the hydrolysis of xylan, a major structural heterogeneous polysaccharide found in plant biomass representing the second most abundant polysaccharide in the biosphere, after cellulose.</text>
</comment>
<evidence type="ECO:0000313" key="22">
    <source>
        <dbReference type="Proteomes" id="UP000800092"/>
    </source>
</evidence>
<evidence type="ECO:0000256" key="16">
    <source>
        <dbReference type="ARBA" id="ARBA00041545"/>
    </source>
</evidence>
<protein>
    <recommendedName>
        <fullName evidence="14">xylan 1,4-beta-xylosidase</fullName>
        <ecNumber evidence="14">3.2.1.37</ecNumber>
    </recommendedName>
    <alternativeName>
        <fullName evidence="17">1,4-beta-D-xylan xylohydrolase xlnD</fullName>
    </alternativeName>
    <alternativeName>
        <fullName evidence="18">Beta-xylosidase A</fullName>
    </alternativeName>
    <alternativeName>
        <fullName evidence="16">Beta-xylosidase xlnD</fullName>
    </alternativeName>
    <alternativeName>
        <fullName evidence="15">Xylobiase xlnD</fullName>
    </alternativeName>
</protein>
<evidence type="ECO:0000313" key="21">
    <source>
        <dbReference type="EMBL" id="KAF2230604.1"/>
    </source>
</evidence>
<dbReference type="FunFam" id="2.60.40.10:FF:001420">
    <property type="entry name" value="Exo-1,4-beta-xylosidase xlnD"/>
    <property type="match status" value="1"/>
</dbReference>
<dbReference type="InterPro" id="IPR036962">
    <property type="entry name" value="Glyco_hydro_3_N_sf"/>
</dbReference>
<feature type="signal peptide" evidence="19">
    <location>
        <begin position="1"/>
        <end position="18"/>
    </location>
</feature>
<keyword evidence="22" id="KW-1185">Reference proteome</keyword>
<name>A0A6A6GXS5_VIRVR</name>
<dbReference type="SMART" id="SM01217">
    <property type="entry name" value="Fn3_like"/>
    <property type="match status" value="1"/>
</dbReference>
<evidence type="ECO:0000256" key="9">
    <source>
        <dbReference type="ARBA" id="ARBA00023277"/>
    </source>
</evidence>
<dbReference type="GO" id="GO:0009044">
    <property type="term" value="F:xylan 1,4-beta-xylosidase activity"/>
    <property type="evidence" value="ECO:0007669"/>
    <property type="project" value="UniProtKB-EC"/>
</dbReference>
<keyword evidence="4" id="KW-0964">Secreted</keyword>
<dbReference type="Gene3D" id="3.20.20.300">
    <property type="entry name" value="Glycoside hydrolase, family 3, N-terminal domain"/>
    <property type="match status" value="1"/>
</dbReference>
<comment type="subcellular location">
    <subcellularLocation>
        <location evidence="1">Secreted</location>
    </subcellularLocation>
</comment>
<dbReference type="EC" id="3.2.1.37" evidence="14"/>
<dbReference type="InterPro" id="IPR001764">
    <property type="entry name" value="Glyco_hydro_3_N"/>
</dbReference>
<evidence type="ECO:0000256" key="8">
    <source>
        <dbReference type="ARBA" id="ARBA00023180"/>
    </source>
</evidence>
<dbReference type="GO" id="GO:0005576">
    <property type="term" value="C:extracellular region"/>
    <property type="evidence" value="ECO:0007669"/>
    <property type="project" value="UniProtKB-SubCell"/>
</dbReference>
<dbReference type="GO" id="GO:0046556">
    <property type="term" value="F:alpha-L-arabinofuranosidase activity"/>
    <property type="evidence" value="ECO:0007669"/>
    <property type="project" value="TreeGrafter"/>
</dbReference>
<dbReference type="FunFam" id="3.40.50.1700:FF:000007">
    <property type="entry name" value="Exo-1,4-beta-xylosidase xlnD"/>
    <property type="match status" value="1"/>
</dbReference>
<evidence type="ECO:0000256" key="19">
    <source>
        <dbReference type="SAM" id="SignalP"/>
    </source>
</evidence>
<keyword evidence="6 19" id="KW-0732">Signal</keyword>
<evidence type="ECO:0000256" key="18">
    <source>
        <dbReference type="ARBA" id="ARBA00042744"/>
    </source>
</evidence>
<reference evidence="21" key="1">
    <citation type="journal article" date="2020" name="Stud. Mycol.">
        <title>101 Dothideomycetes genomes: a test case for predicting lifestyles and emergence of pathogens.</title>
        <authorList>
            <person name="Haridas S."/>
            <person name="Albert R."/>
            <person name="Binder M."/>
            <person name="Bloem J."/>
            <person name="Labutti K."/>
            <person name="Salamov A."/>
            <person name="Andreopoulos B."/>
            <person name="Baker S."/>
            <person name="Barry K."/>
            <person name="Bills G."/>
            <person name="Bluhm B."/>
            <person name="Cannon C."/>
            <person name="Castanera R."/>
            <person name="Culley D."/>
            <person name="Daum C."/>
            <person name="Ezra D."/>
            <person name="Gonzalez J."/>
            <person name="Henrissat B."/>
            <person name="Kuo A."/>
            <person name="Liang C."/>
            <person name="Lipzen A."/>
            <person name="Lutzoni F."/>
            <person name="Magnuson J."/>
            <person name="Mondo S."/>
            <person name="Nolan M."/>
            <person name="Ohm R."/>
            <person name="Pangilinan J."/>
            <person name="Park H.-J."/>
            <person name="Ramirez L."/>
            <person name="Alfaro M."/>
            <person name="Sun H."/>
            <person name="Tritt A."/>
            <person name="Yoshinaga Y."/>
            <person name="Zwiers L.-H."/>
            <person name="Turgeon B."/>
            <person name="Goodwin S."/>
            <person name="Spatafora J."/>
            <person name="Crous P."/>
            <person name="Grigoriev I."/>
        </authorList>
    </citation>
    <scope>NUCLEOTIDE SEQUENCE</scope>
    <source>
        <strain evidence="21">Tuck. ex Michener</strain>
    </source>
</reference>
<dbReference type="InterPro" id="IPR044993">
    <property type="entry name" value="BXL"/>
</dbReference>
<dbReference type="UniPathway" id="UPA00114"/>
<evidence type="ECO:0000256" key="6">
    <source>
        <dbReference type="ARBA" id="ARBA00022729"/>
    </source>
</evidence>
<dbReference type="InterPro" id="IPR026891">
    <property type="entry name" value="Fn3-like"/>
</dbReference>
<dbReference type="Gene3D" id="3.40.50.1700">
    <property type="entry name" value="Glycoside hydrolase family 3 C-terminal domain"/>
    <property type="match status" value="1"/>
</dbReference>
<evidence type="ECO:0000259" key="20">
    <source>
        <dbReference type="SMART" id="SM01217"/>
    </source>
</evidence>
<dbReference type="OrthoDB" id="47059at2759"/>
<dbReference type="Gene3D" id="2.60.40.10">
    <property type="entry name" value="Immunoglobulins"/>
    <property type="match status" value="1"/>
</dbReference>
<feature type="domain" description="Fibronectin type III-like" evidence="20">
    <location>
        <begin position="698"/>
        <end position="769"/>
    </location>
</feature>
<keyword evidence="11" id="KW-0624">Polysaccharide degradation</keyword>
<dbReference type="SUPFAM" id="SSF52279">
    <property type="entry name" value="Beta-D-glucan exohydrolase, C-terminal domain"/>
    <property type="match status" value="1"/>
</dbReference>
<evidence type="ECO:0000256" key="11">
    <source>
        <dbReference type="ARBA" id="ARBA00023326"/>
    </source>
</evidence>
<dbReference type="Pfam" id="PF00933">
    <property type="entry name" value="Glyco_hydro_3"/>
    <property type="match status" value="1"/>
</dbReference>
<accession>A0A6A6GXS5</accession>
<evidence type="ECO:0000256" key="5">
    <source>
        <dbReference type="ARBA" id="ARBA00022651"/>
    </source>
</evidence>
<dbReference type="AlphaFoldDB" id="A0A6A6GXS5"/>